<keyword evidence="1" id="KW-1133">Transmembrane helix</keyword>
<organism evidence="2">
    <name type="scientific">Dulem virus 59</name>
    <dbReference type="NCBI Taxonomy" id="3145770"/>
    <lineage>
        <taxon>Viruses</taxon>
        <taxon>Monodnaviria</taxon>
        <taxon>Loebvirae</taxon>
        <taxon>Hofneiviricota</taxon>
        <taxon>Faserviricetes</taxon>
        <taxon>Tubulavirales</taxon>
        <taxon>Inoviridae</taxon>
        <taxon>Inovirus</taxon>
    </lineage>
</organism>
<proteinExistence type="predicted"/>
<accession>A0AAU8B7Z4</accession>
<keyword evidence="1" id="KW-0472">Membrane</keyword>
<protein>
    <recommendedName>
        <fullName evidence="3">Preprotein translocase subunit SecE</fullName>
    </recommendedName>
</protein>
<sequence length="44" mass="5190">MRFYTKISPEIIVIILVAFAIFLFLNGMGINDIFNEIFNLILRR</sequence>
<reference evidence="2" key="1">
    <citation type="submission" date="2024-03" db="EMBL/GenBank/DDBJ databases">
        <title>Diverse circular DNA viruses in blood, oral, and fecal samples of captive lemurs.</title>
        <authorList>
            <person name="Paietta E.N."/>
            <person name="Kraberger S."/>
            <person name="Lund M.C."/>
            <person name="Custer J.M."/>
            <person name="Vargas K.M."/>
            <person name="Ehmke E.E."/>
            <person name="Yoder A.D."/>
            <person name="Varsani A."/>
        </authorList>
    </citation>
    <scope>NUCLEOTIDE SEQUENCE</scope>
    <source>
        <strain evidence="2">Duke_28FS_21</strain>
    </source>
</reference>
<keyword evidence="1" id="KW-0812">Transmembrane</keyword>
<evidence type="ECO:0008006" key="3">
    <source>
        <dbReference type="Google" id="ProtNLM"/>
    </source>
</evidence>
<evidence type="ECO:0000313" key="2">
    <source>
        <dbReference type="EMBL" id="XCD07656.1"/>
    </source>
</evidence>
<feature type="transmembrane region" description="Helical" evidence="1">
    <location>
        <begin position="12"/>
        <end position="34"/>
    </location>
</feature>
<evidence type="ECO:0000256" key="1">
    <source>
        <dbReference type="SAM" id="Phobius"/>
    </source>
</evidence>
<name>A0AAU8B7Z4_9VIRU</name>
<dbReference type="EMBL" id="PP511793">
    <property type="protein sequence ID" value="XCD07656.1"/>
    <property type="molecule type" value="Genomic_DNA"/>
</dbReference>